<evidence type="ECO:0000256" key="3">
    <source>
        <dbReference type="ARBA" id="ARBA00023274"/>
    </source>
</evidence>
<organism evidence="7 8">
    <name type="scientific">Candidatus Kaiserbacteria bacterium RIFCSPHIGHO2_01_FULL_54_36b</name>
    <dbReference type="NCBI Taxonomy" id="1798483"/>
    <lineage>
        <taxon>Bacteria</taxon>
        <taxon>Candidatus Kaiseribacteriota</taxon>
    </lineage>
</organism>
<dbReference type="Pfam" id="PF00318">
    <property type="entry name" value="Ribosomal_S2"/>
    <property type="match status" value="1"/>
</dbReference>
<dbReference type="PANTHER" id="PTHR12534">
    <property type="entry name" value="30S RIBOSOMAL PROTEIN S2 PROKARYOTIC AND ORGANELLAR"/>
    <property type="match status" value="1"/>
</dbReference>
<accession>A0A1F6CPN8</accession>
<evidence type="ECO:0000313" key="8">
    <source>
        <dbReference type="Proteomes" id="UP000176445"/>
    </source>
</evidence>
<gene>
    <name evidence="5" type="primary">rpsB</name>
    <name evidence="7" type="ORF">A2704_02760</name>
</gene>
<comment type="similarity">
    <text evidence="1 5 6">Belongs to the universal ribosomal protein uS2 family.</text>
</comment>
<evidence type="ECO:0000256" key="1">
    <source>
        <dbReference type="ARBA" id="ARBA00006242"/>
    </source>
</evidence>
<dbReference type="GO" id="GO:0003735">
    <property type="term" value="F:structural constituent of ribosome"/>
    <property type="evidence" value="ECO:0007669"/>
    <property type="project" value="InterPro"/>
</dbReference>
<dbReference type="InterPro" id="IPR023591">
    <property type="entry name" value="Ribosomal_uS2_flav_dom_sf"/>
</dbReference>
<name>A0A1F6CPN8_9BACT</name>
<dbReference type="InterPro" id="IPR001865">
    <property type="entry name" value="Ribosomal_uS2"/>
</dbReference>
<dbReference type="GO" id="GO:0022627">
    <property type="term" value="C:cytosolic small ribosomal subunit"/>
    <property type="evidence" value="ECO:0007669"/>
    <property type="project" value="TreeGrafter"/>
</dbReference>
<proteinExistence type="inferred from homology"/>
<dbReference type="PRINTS" id="PR00395">
    <property type="entry name" value="RIBOSOMALS2"/>
</dbReference>
<sequence>MATTDIQTLFEAGAHFGFVRARRHPTAAPYLFGTKDRTDIFDLEETTKRLEAARHFVTSMAASGRQVLFVSGKHEALSTVKEVAERIGAPYVAGRWIGGTLTNFKNIRKRIDRLEKLMSERESGALEKYTKRERLMIDREIIELLGRFGGLVKMTDLPVALFIVDSRHENTAVQEANQLKIPVIGLSSSDCDFSLVQYPIPANDTSIRSVTLVTNTIGDAYLEGKSQASSAKPQADSKPQV</sequence>
<dbReference type="HAMAP" id="MF_00291_B">
    <property type="entry name" value="Ribosomal_uS2_B"/>
    <property type="match status" value="1"/>
</dbReference>
<dbReference type="PROSITE" id="PS00963">
    <property type="entry name" value="RIBOSOMAL_S2_2"/>
    <property type="match status" value="1"/>
</dbReference>
<dbReference type="Gene3D" id="3.40.50.10490">
    <property type="entry name" value="Glucose-6-phosphate isomerase like protein, domain 1"/>
    <property type="match status" value="1"/>
</dbReference>
<dbReference type="Proteomes" id="UP000176445">
    <property type="component" value="Unassembled WGS sequence"/>
</dbReference>
<protein>
    <recommendedName>
        <fullName evidence="4 5">Small ribosomal subunit protein uS2</fullName>
    </recommendedName>
</protein>
<dbReference type="GO" id="GO:0006412">
    <property type="term" value="P:translation"/>
    <property type="evidence" value="ECO:0007669"/>
    <property type="project" value="UniProtKB-UniRule"/>
</dbReference>
<dbReference type="Gene3D" id="1.10.287.610">
    <property type="entry name" value="Helix hairpin bin"/>
    <property type="match status" value="1"/>
</dbReference>
<dbReference type="PROSITE" id="PS00962">
    <property type="entry name" value="RIBOSOMAL_S2_1"/>
    <property type="match status" value="1"/>
</dbReference>
<dbReference type="EMBL" id="MFKW01000039">
    <property type="protein sequence ID" value="OGG51067.1"/>
    <property type="molecule type" value="Genomic_DNA"/>
</dbReference>
<evidence type="ECO:0000256" key="6">
    <source>
        <dbReference type="RuleBase" id="RU003631"/>
    </source>
</evidence>
<evidence type="ECO:0000256" key="2">
    <source>
        <dbReference type="ARBA" id="ARBA00022980"/>
    </source>
</evidence>
<evidence type="ECO:0000256" key="5">
    <source>
        <dbReference type="HAMAP-Rule" id="MF_00291"/>
    </source>
</evidence>
<dbReference type="SUPFAM" id="SSF52313">
    <property type="entry name" value="Ribosomal protein S2"/>
    <property type="match status" value="1"/>
</dbReference>
<dbReference type="InterPro" id="IPR018130">
    <property type="entry name" value="Ribosomal_uS2_CS"/>
</dbReference>
<reference evidence="7 8" key="1">
    <citation type="journal article" date="2016" name="Nat. Commun.">
        <title>Thousands of microbial genomes shed light on interconnected biogeochemical processes in an aquifer system.</title>
        <authorList>
            <person name="Anantharaman K."/>
            <person name="Brown C.T."/>
            <person name="Hug L.A."/>
            <person name="Sharon I."/>
            <person name="Castelle C.J."/>
            <person name="Probst A.J."/>
            <person name="Thomas B.C."/>
            <person name="Singh A."/>
            <person name="Wilkins M.J."/>
            <person name="Karaoz U."/>
            <person name="Brodie E.L."/>
            <person name="Williams K.H."/>
            <person name="Hubbard S.S."/>
            <person name="Banfield J.F."/>
        </authorList>
    </citation>
    <scope>NUCLEOTIDE SEQUENCE [LARGE SCALE GENOMIC DNA]</scope>
</reference>
<evidence type="ECO:0000313" key="7">
    <source>
        <dbReference type="EMBL" id="OGG51067.1"/>
    </source>
</evidence>
<dbReference type="CDD" id="cd01425">
    <property type="entry name" value="RPS2"/>
    <property type="match status" value="1"/>
</dbReference>
<evidence type="ECO:0000256" key="4">
    <source>
        <dbReference type="ARBA" id="ARBA00035256"/>
    </source>
</evidence>
<dbReference type="PANTHER" id="PTHR12534:SF0">
    <property type="entry name" value="SMALL RIBOSOMAL SUBUNIT PROTEIN US2M"/>
    <property type="match status" value="1"/>
</dbReference>
<keyword evidence="2 5" id="KW-0689">Ribosomal protein</keyword>
<dbReference type="NCBIfam" id="TIGR01011">
    <property type="entry name" value="rpsB_bact"/>
    <property type="match status" value="1"/>
</dbReference>
<keyword evidence="3 5" id="KW-0687">Ribonucleoprotein</keyword>
<dbReference type="AlphaFoldDB" id="A0A1F6CPN8"/>
<dbReference type="InterPro" id="IPR005706">
    <property type="entry name" value="Ribosomal_uS2_bac/mit/plastid"/>
</dbReference>
<comment type="caution">
    <text evidence="7">The sequence shown here is derived from an EMBL/GenBank/DDBJ whole genome shotgun (WGS) entry which is preliminary data.</text>
</comment>